<evidence type="ECO:0000256" key="1">
    <source>
        <dbReference type="ARBA" id="ARBA00010617"/>
    </source>
</evidence>
<dbReference type="AlphaFoldDB" id="A0A6G8Q781"/>
<protein>
    <submittedName>
        <fullName evidence="8">Cytochrome P450</fullName>
    </submittedName>
</protein>
<keyword evidence="3 7" id="KW-0479">Metal-binding</keyword>
<keyword evidence="9" id="KW-1185">Reference proteome</keyword>
<keyword evidence="2 7" id="KW-0349">Heme</keyword>
<dbReference type="InterPro" id="IPR001128">
    <property type="entry name" value="Cyt_P450"/>
</dbReference>
<reference evidence="8 9" key="1">
    <citation type="submission" date="2019-10" db="EMBL/GenBank/DDBJ databases">
        <title>Rubrobacter sp nov SCSIO 52090 isolated from a deep-sea sediment in the South China Sea.</title>
        <authorList>
            <person name="Chen R.W."/>
        </authorList>
    </citation>
    <scope>NUCLEOTIDE SEQUENCE [LARGE SCALE GENOMIC DNA]</scope>
    <source>
        <strain evidence="8 9">SCSIO 52909</strain>
    </source>
</reference>
<dbReference type="FunFam" id="1.10.630.10:FF:000018">
    <property type="entry name" value="Cytochrome P450 monooxygenase"/>
    <property type="match status" value="1"/>
</dbReference>
<gene>
    <name evidence="8" type="ORF">GBA63_06400</name>
</gene>
<evidence type="ECO:0000256" key="4">
    <source>
        <dbReference type="ARBA" id="ARBA00023002"/>
    </source>
</evidence>
<dbReference type="PRINTS" id="PR00359">
    <property type="entry name" value="BP450"/>
</dbReference>
<evidence type="ECO:0000256" key="5">
    <source>
        <dbReference type="ARBA" id="ARBA00023004"/>
    </source>
</evidence>
<proteinExistence type="inferred from homology"/>
<dbReference type="InterPro" id="IPR002397">
    <property type="entry name" value="Cyt_P450_B"/>
</dbReference>
<comment type="similarity">
    <text evidence="1 7">Belongs to the cytochrome P450 family.</text>
</comment>
<evidence type="ECO:0000313" key="8">
    <source>
        <dbReference type="EMBL" id="QIN82320.1"/>
    </source>
</evidence>
<dbReference type="Pfam" id="PF00067">
    <property type="entry name" value="p450"/>
    <property type="match status" value="1"/>
</dbReference>
<dbReference type="GO" id="GO:0004497">
    <property type="term" value="F:monooxygenase activity"/>
    <property type="evidence" value="ECO:0007669"/>
    <property type="project" value="UniProtKB-KW"/>
</dbReference>
<dbReference type="InterPro" id="IPR036396">
    <property type="entry name" value="Cyt_P450_sf"/>
</dbReference>
<evidence type="ECO:0000256" key="7">
    <source>
        <dbReference type="RuleBase" id="RU000461"/>
    </source>
</evidence>
<dbReference type="Proteomes" id="UP000501452">
    <property type="component" value="Chromosome"/>
</dbReference>
<dbReference type="PANTHER" id="PTHR46696:SF3">
    <property type="entry name" value="PULCHERRIMINIC ACID SYNTHASE"/>
    <property type="match status" value="1"/>
</dbReference>
<name>A0A6G8Q781_9ACTN</name>
<evidence type="ECO:0000313" key="9">
    <source>
        <dbReference type="Proteomes" id="UP000501452"/>
    </source>
</evidence>
<dbReference type="Gene3D" id="1.10.630.10">
    <property type="entry name" value="Cytochrome P450"/>
    <property type="match status" value="1"/>
</dbReference>
<dbReference type="SUPFAM" id="SSF48264">
    <property type="entry name" value="Cytochrome P450"/>
    <property type="match status" value="1"/>
</dbReference>
<dbReference type="KEGG" id="rub:GBA63_06400"/>
<evidence type="ECO:0000256" key="2">
    <source>
        <dbReference type="ARBA" id="ARBA00022617"/>
    </source>
</evidence>
<dbReference type="RefSeq" id="WP_166174541.1">
    <property type="nucleotide sequence ID" value="NZ_CP045119.1"/>
</dbReference>
<dbReference type="PROSITE" id="PS00086">
    <property type="entry name" value="CYTOCHROME_P450"/>
    <property type="match status" value="1"/>
</dbReference>
<dbReference type="InterPro" id="IPR017972">
    <property type="entry name" value="Cyt_P450_CS"/>
</dbReference>
<keyword evidence="4 7" id="KW-0560">Oxidoreductase</keyword>
<keyword evidence="6 7" id="KW-0503">Monooxygenase</keyword>
<organism evidence="8 9">
    <name type="scientific">Rubrobacter tropicus</name>
    <dbReference type="NCBI Taxonomy" id="2653851"/>
    <lineage>
        <taxon>Bacteria</taxon>
        <taxon>Bacillati</taxon>
        <taxon>Actinomycetota</taxon>
        <taxon>Rubrobacteria</taxon>
        <taxon>Rubrobacterales</taxon>
        <taxon>Rubrobacteraceae</taxon>
        <taxon>Rubrobacter</taxon>
    </lineage>
</organism>
<dbReference type="GO" id="GO:0020037">
    <property type="term" value="F:heme binding"/>
    <property type="evidence" value="ECO:0007669"/>
    <property type="project" value="InterPro"/>
</dbReference>
<dbReference type="GO" id="GO:0016705">
    <property type="term" value="F:oxidoreductase activity, acting on paired donors, with incorporation or reduction of molecular oxygen"/>
    <property type="evidence" value="ECO:0007669"/>
    <property type="project" value="InterPro"/>
</dbReference>
<dbReference type="CDD" id="cd20625">
    <property type="entry name" value="CYP164-like"/>
    <property type="match status" value="1"/>
</dbReference>
<keyword evidence="5 7" id="KW-0408">Iron</keyword>
<dbReference type="EMBL" id="CP045119">
    <property type="protein sequence ID" value="QIN82320.1"/>
    <property type="molecule type" value="Genomic_DNA"/>
</dbReference>
<evidence type="ECO:0000256" key="3">
    <source>
        <dbReference type="ARBA" id="ARBA00022723"/>
    </source>
</evidence>
<dbReference type="PANTHER" id="PTHR46696">
    <property type="entry name" value="P450, PUTATIVE (EUROFUNG)-RELATED"/>
    <property type="match status" value="1"/>
</dbReference>
<accession>A0A6G8Q781</accession>
<sequence>MTERIDARETDEFFLNVPEKLDDPFPDLAYFRENRPIFYHETLDQWFAFGHEDVSKLFSDPRMSADRMKGFVDAAPEEVREDLRKVAPYLEMFVLMNDEPDHARLRKFLHRGFNAEAIRGLRGQIQQIADELLDRVRETGRLDDSADFAFLLPAYVLSDFLGFPEKDRDRVVQWSVDFIGFFNVVPITVETTRDMVRSATEMIGYTKELLAERREHPREDFLGLLAGADPAEISEEEVVANAMLLLLAGHVAPRNLIGNAVYLLLTHPDQFAKLKEDPSLLDGAIEETLRYEPPVTLIPRIALEDVEMGGETIHAGQIVQLSIASANRDAARFPDPDRFDITKKRGPTLSFGHGPHGCLGALLAMEEARISLATLFRRMPDLRLDDDREIKWYRNAANRGPDSLPVVF</sequence>
<dbReference type="GO" id="GO:0005506">
    <property type="term" value="F:iron ion binding"/>
    <property type="evidence" value="ECO:0007669"/>
    <property type="project" value="InterPro"/>
</dbReference>
<evidence type="ECO:0000256" key="6">
    <source>
        <dbReference type="ARBA" id="ARBA00023033"/>
    </source>
</evidence>